<protein>
    <recommendedName>
        <fullName evidence="5">Alpha-acetolactate decarboxylase</fullName>
        <ecNumber evidence="4">4.1.1.5</ecNumber>
    </recommendedName>
</protein>
<keyword evidence="7" id="KW-0005">Acetoin biosynthesis</keyword>
<evidence type="ECO:0000313" key="9">
    <source>
        <dbReference type="EMBL" id="PON28165.1"/>
    </source>
</evidence>
<comment type="catalytic activity">
    <reaction evidence="1">
        <text>(2S)-2-acetolactate + H(+) = (R)-acetoin + CO2</text>
        <dbReference type="Rhea" id="RHEA:21580"/>
        <dbReference type="ChEBI" id="CHEBI:15378"/>
        <dbReference type="ChEBI" id="CHEBI:15686"/>
        <dbReference type="ChEBI" id="CHEBI:16526"/>
        <dbReference type="ChEBI" id="CHEBI:58476"/>
        <dbReference type="EC" id="4.1.1.5"/>
    </reaction>
</comment>
<sequence length="239" mass="26032">MAPNELYQYSVLSALMSGAATSGISLSQILSYGNHGLGTFQRLEGEMIVLDGSAYQMKSDGSVIPNLERDHGEQIIPFAMITSFQPSVTETITFDSKQDLADKISALLPKTQNHFLAFRIDGEFSQVSVRTVGGQLSPHEKLIDVGKRQATHTFESIRGSIIGFRSPAYFQGISVAGDHMHLISEDRKFGGHLQACSATERVTLGAATIHRFDLQLPEDGDFRDVDLAVDNEGIQSVEG</sequence>
<evidence type="ECO:0000256" key="8">
    <source>
        <dbReference type="ARBA" id="ARBA00023239"/>
    </source>
</evidence>
<dbReference type="PANTHER" id="PTHR35524">
    <property type="entry name" value="ALPHA-ACETOLACTATE DECARBOXYLASE"/>
    <property type="match status" value="1"/>
</dbReference>
<comment type="pathway">
    <text evidence="2">Polyol metabolism; (R,R)-butane-2,3-diol biosynthesis; (R,R)-butane-2,3-diol from pyruvate: step 2/3.</text>
</comment>
<dbReference type="GO" id="GO:0047605">
    <property type="term" value="F:acetolactate decarboxylase activity"/>
    <property type="evidence" value="ECO:0007669"/>
    <property type="project" value="UniProtKB-EC"/>
</dbReference>
<evidence type="ECO:0000256" key="1">
    <source>
        <dbReference type="ARBA" id="ARBA00001784"/>
    </source>
</evidence>
<evidence type="ECO:0000256" key="3">
    <source>
        <dbReference type="ARBA" id="ARBA00007106"/>
    </source>
</evidence>
<dbReference type="RefSeq" id="XP_018664470.1">
    <property type="nucleotide sequence ID" value="XM_018802115.1"/>
</dbReference>
<evidence type="ECO:0000256" key="4">
    <source>
        <dbReference type="ARBA" id="ARBA00013204"/>
    </source>
</evidence>
<reference evidence="9 10" key="1">
    <citation type="journal article" date="2016" name="Genome Announc.">
        <title>Draft Whole-Genome Sequence of Trichoderma gamsii T6085, a Promising Biocontrol Agent of Fusarium Head Blight on Wheat.</title>
        <authorList>
            <person name="Baroncelli R."/>
            <person name="Zapparata A."/>
            <person name="Piaggeschi G."/>
            <person name="Sarrocco S."/>
            <person name="Vannacci G."/>
        </authorList>
    </citation>
    <scope>NUCLEOTIDE SEQUENCE [LARGE SCALE GENOMIC DNA]</scope>
    <source>
        <strain evidence="9 10">T6085</strain>
    </source>
</reference>
<dbReference type="Gene3D" id="3.30.1330.80">
    <property type="entry name" value="Hypothetical protein, similar to alpha- acetolactate decarboxylase, domain 2"/>
    <property type="match status" value="2"/>
</dbReference>
<name>A0A2P4ZV49_9HYPO</name>
<evidence type="ECO:0000256" key="2">
    <source>
        <dbReference type="ARBA" id="ARBA00005170"/>
    </source>
</evidence>
<comment type="similarity">
    <text evidence="3">Belongs to the alpha-acetolactate decarboxylase family.</text>
</comment>
<dbReference type="CDD" id="cd17299">
    <property type="entry name" value="acetolactate_decarboxylase"/>
    <property type="match status" value="1"/>
</dbReference>
<gene>
    <name evidence="9" type="ORF">TGAM01_v202659</name>
</gene>
<evidence type="ECO:0000256" key="5">
    <source>
        <dbReference type="ARBA" id="ARBA00020164"/>
    </source>
</evidence>
<organism evidence="9 10">
    <name type="scientific">Trichoderma gamsii</name>
    <dbReference type="NCBI Taxonomy" id="398673"/>
    <lineage>
        <taxon>Eukaryota</taxon>
        <taxon>Fungi</taxon>
        <taxon>Dikarya</taxon>
        <taxon>Ascomycota</taxon>
        <taxon>Pezizomycotina</taxon>
        <taxon>Sordariomycetes</taxon>
        <taxon>Hypocreomycetidae</taxon>
        <taxon>Hypocreales</taxon>
        <taxon>Hypocreaceae</taxon>
        <taxon>Trichoderma</taxon>
    </lineage>
</organism>
<evidence type="ECO:0000256" key="6">
    <source>
        <dbReference type="ARBA" id="ARBA00022793"/>
    </source>
</evidence>
<dbReference type="PIRSF" id="PIRSF001332">
    <property type="entry name" value="Acetolac_decarb"/>
    <property type="match status" value="1"/>
</dbReference>
<dbReference type="SUPFAM" id="SSF117856">
    <property type="entry name" value="AF0104/ALDC/Ptd012-like"/>
    <property type="match status" value="1"/>
</dbReference>
<proteinExistence type="inferred from homology"/>
<dbReference type="NCBIfam" id="TIGR01252">
    <property type="entry name" value="acetolac_decarb"/>
    <property type="match status" value="1"/>
</dbReference>
<keyword evidence="10" id="KW-1185">Reference proteome</keyword>
<keyword evidence="8" id="KW-0456">Lyase</keyword>
<dbReference type="GeneID" id="29982198"/>
<dbReference type="EC" id="4.1.1.5" evidence="4"/>
<dbReference type="STRING" id="398673.A0A2P4ZV49"/>
<comment type="caution">
    <text evidence="9">The sequence shown here is derived from an EMBL/GenBank/DDBJ whole genome shotgun (WGS) entry which is preliminary data.</text>
</comment>
<dbReference type="Pfam" id="PF03306">
    <property type="entry name" value="AAL_decarboxy"/>
    <property type="match status" value="1"/>
</dbReference>
<keyword evidence="6" id="KW-0210">Decarboxylase</keyword>
<dbReference type="UniPathway" id="UPA00626">
    <property type="reaction ID" value="UER00678"/>
</dbReference>
<accession>A0A2P4ZV49</accession>
<evidence type="ECO:0000256" key="7">
    <source>
        <dbReference type="ARBA" id="ARBA00023061"/>
    </source>
</evidence>
<dbReference type="GO" id="GO:0045151">
    <property type="term" value="P:acetoin biosynthetic process"/>
    <property type="evidence" value="ECO:0007669"/>
    <property type="project" value="UniProtKB-KW"/>
</dbReference>
<dbReference type="EMBL" id="JPDN02000007">
    <property type="protein sequence ID" value="PON28165.1"/>
    <property type="molecule type" value="Genomic_DNA"/>
</dbReference>
<dbReference type="Proteomes" id="UP000054821">
    <property type="component" value="Unassembled WGS sequence"/>
</dbReference>
<dbReference type="PANTHER" id="PTHR35524:SF1">
    <property type="entry name" value="ALPHA-ACETOLACTATE DECARBOXYLASE"/>
    <property type="match status" value="1"/>
</dbReference>
<dbReference type="InterPro" id="IPR005128">
    <property type="entry name" value="Acetolactate_a_deCO2ase"/>
</dbReference>
<dbReference type="AlphaFoldDB" id="A0A2P4ZV49"/>
<evidence type="ECO:0000313" key="10">
    <source>
        <dbReference type="Proteomes" id="UP000054821"/>
    </source>
</evidence>